<accession>A0A7D5E5V5</accession>
<dbReference type="GeneID" id="55820801"/>
<reference evidence="2 3" key="1">
    <citation type="submission" date="2020-06" db="EMBL/GenBank/DDBJ databases">
        <title>Methanolobus halotolerans sp. nov., isolated from a saline lake Tus in Siberia.</title>
        <authorList>
            <person name="Shen Y."/>
            <person name="Chen S.-C."/>
            <person name="Lai M.-C."/>
            <person name="Huang H.-H."/>
            <person name="Chiu H.-H."/>
            <person name="Tang S.-L."/>
            <person name="Rogozin D.Y."/>
            <person name="Degermendzhy A.G."/>
        </authorList>
    </citation>
    <scope>NUCLEOTIDE SEQUENCE [LARGE SCALE GENOMIC DNA]</scope>
    <source>
        <strain evidence="2 3">DSM 21339</strain>
    </source>
</reference>
<proteinExistence type="predicted"/>
<evidence type="ECO:0000259" key="1">
    <source>
        <dbReference type="Pfam" id="PF02541"/>
    </source>
</evidence>
<dbReference type="SUPFAM" id="SSF53067">
    <property type="entry name" value="Actin-like ATPase domain"/>
    <property type="match status" value="2"/>
</dbReference>
<dbReference type="InterPro" id="IPR043129">
    <property type="entry name" value="ATPase_NBD"/>
</dbReference>
<gene>
    <name evidence="2" type="ORF">HWN40_03960</name>
</gene>
<dbReference type="Pfam" id="PF02541">
    <property type="entry name" value="Ppx-GppA"/>
    <property type="match status" value="1"/>
</dbReference>
<dbReference type="Proteomes" id="UP000509594">
    <property type="component" value="Chromosome"/>
</dbReference>
<dbReference type="OrthoDB" id="10802at2157"/>
<dbReference type="Gene3D" id="3.30.420.40">
    <property type="match status" value="1"/>
</dbReference>
<name>A0A7D5E5V5_9EURY</name>
<dbReference type="GO" id="GO:0016462">
    <property type="term" value="F:pyrophosphatase activity"/>
    <property type="evidence" value="ECO:0007669"/>
    <property type="project" value="TreeGrafter"/>
</dbReference>
<evidence type="ECO:0000313" key="2">
    <source>
        <dbReference type="EMBL" id="QLC49472.1"/>
    </source>
</evidence>
<sequence>MKFAAIDVGSNAVRLLLSKVDTEGVEPVYEKISQFRMPIRLGDDAFVHGNISDEKIRKLVKTMIAFRYLMDAYEPMDYMACATSAMREAENSDKVVKKIKDKSGIDLNVISGRKEAKIIYSNRIEKIIADGDSSSYLHVDVGGGSTEIIVFNRKKVLAYRSFNIGAIRMLEGFVSKDEWKDMKKWVKSVTEEYKPVSAIGSGGNINKVFAMSNTKEGKPISFKKLNKVYKFLKGYSLEQRITKLGLRPDRADVIIPASKIYFSVMKWGKIDKMHVPRLGLADGIIHVLYHKHKEKYV</sequence>
<protein>
    <submittedName>
        <fullName evidence="2">Exopolyphosphatase</fullName>
    </submittedName>
</protein>
<keyword evidence="3" id="KW-1185">Reference proteome</keyword>
<dbReference type="PANTHER" id="PTHR30005">
    <property type="entry name" value="EXOPOLYPHOSPHATASE"/>
    <property type="match status" value="1"/>
</dbReference>
<dbReference type="AlphaFoldDB" id="A0A7D5E5V5"/>
<dbReference type="CDD" id="cd24006">
    <property type="entry name" value="ASKHA_NBD_PPX_GppA"/>
    <property type="match status" value="1"/>
</dbReference>
<dbReference type="EMBL" id="CP058215">
    <property type="protein sequence ID" value="QLC49472.1"/>
    <property type="molecule type" value="Genomic_DNA"/>
</dbReference>
<organism evidence="2 3">
    <name type="scientific">Methanolobus zinderi</name>
    <dbReference type="NCBI Taxonomy" id="536044"/>
    <lineage>
        <taxon>Archaea</taxon>
        <taxon>Methanobacteriati</taxon>
        <taxon>Methanobacteriota</taxon>
        <taxon>Stenosarchaea group</taxon>
        <taxon>Methanomicrobia</taxon>
        <taxon>Methanosarcinales</taxon>
        <taxon>Methanosarcinaceae</taxon>
        <taxon>Methanolobus</taxon>
    </lineage>
</organism>
<dbReference type="Gene3D" id="3.30.420.150">
    <property type="entry name" value="Exopolyphosphatase. Domain 2"/>
    <property type="match status" value="1"/>
</dbReference>
<dbReference type="InterPro" id="IPR003695">
    <property type="entry name" value="Ppx_GppA_N"/>
</dbReference>
<dbReference type="PANTHER" id="PTHR30005:SF0">
    <property type="entry name" value="RETROGRADE REGULATION PROTEIN 2"/>
    <property type="match status" value="1"/>
</dbReference>
<dbReference type="KEGG" id="mzi:HWN40_03960"/>
<feature type="domain" description="Ppx/GppA phosphatase N-terminal" evidence="1">
    <location>
        <begin position="33"/>
        <end position="291"/>
    </location>
</feature>
<dbReference type="InterPro" id="IPR050273">
    <property type="entry name" value="GppA/Ppx_hydrolase"/>
</dbReference>
<dbReference type="RefSeq" id="WP_176964535.1">
    <property type="nucleotide sequence ID" value="NZ_CP058215.1"/>
</dbReference>
<evidence type="ECO:0000313" key="3">
    <source>
        <dbReference type="Proteomes" id="UP000509594"/>
    </source>
</evidence>